<protein>
    <submittedName>
        <fullName evidence="1">Uncharacterized protein</fullName>
    </submittedName>
</protein>
<proteinExistence type="predicted"/>
<dbReference type="AlphaFoldDB" id="E7RN73"/>
<dbReference type="Proteomes" id="UP000005580">
    <property type="component" value="Unassembled WGS sequence"/>
</dbReference>
<reference evidence="1" key="1">
    <citation type="submission" date="2011-01" db="EMBL/GenBank/DDBJ databases">
        <authorList>
            <person name="Muzny D."/>
            <person name="Qin X."/>
            <person name="Buhay C."/>
            <person name="Dugan-Rocha S."/>
            <person name="Ding Y."/>
            <person name="Chen G."/>
            <person name="Hawes A."/>
            <person name="Holder M."/>
            <person name="Jhangiani S."/>
            <person name="Johnson A."/>
            <person name="Khan Z."/>
            <person name="Li Z."/>
            <person name="Liu W."/>
            <person name="Liu X."/>
            <person name="Perez L."/>
            <person name="Shen H."/>
            <person name="Wang Q."/>
            <person name="Watt J."/>
            <person name="Xi L."/>
            <person name="Xin Y."/>
            <person name="Zhou J."/>
            <person name="Deng J."/>
            <person name="Jiang H."/>
            <person name="Liu Y."/>
            <person name="Qu J."/>
            <person name="Song X.-Z."/>
            <person name="Zhang L."/>
            <person name="Villasana D."/>
            <person name="Johnson A."/>
            <person name="Liu J."/>
            <person name="Liyanage D."/>
            <person name="Lorensuhewa L."/>
            <person name="Robinson T."/>
            <person name="Song A."/>
            <person name="Song B.-B."/>
            <person name="Dinh H."/>
            <person name="Thornton R."/>
            <person name="Coyle M."/>
            <person name="Francisco L."/>
            <person name="Jackson L."/>
            <person name="Javaid M."/>
            <person name="Korchina V."/>
            <person name="Kovar C."/>
            <person name="Mata R."/>
            <person name="Mathew T."/>
            <person name="Ngo R."/>
            <person name="Nguyen L."/>
            <person name="Nguyen N."/>
            <person name="Okwuonu G."/>
            <person name="Ongeri F."/>
            <person name="Pham C."/>
            <person name="Simmons D."/>
            <person name="Wilczek-Boney K."/>
            <person name="Hale W."/>
            <person name="Jakkamsetti A."/>
            <person name="Pham P."/>
            <person name="Ruth R."/>
            <person name="San Lucas F."/>
            <person name="Warren J."/>
            <person name="Zhang J."/>
            <person name="Zhao Z."/>
            <person name="Zhou C."/>
            <person name="Zhu D."/>
            <person name="Lee S."/>
            <person name="Bess C."/>
            <person name="Blankenburg K."/>
            <person name="Forbes L."/>
            <person name="Fu Q."/>
            <person name="Gubbala S."/>
            <person name="Hirani K."/>
            <person name="Jayaseelan J.C."/>
            <person name="Lara F."/>
            <person name="Munidasa M."/>
            <person name="Palculict T."/>
            <person name="Patil S."/>
            <person name="Pu L.-L."/>
            <person name="Saada N."/>
            <person name="Tang L."/>
            <person name="Weissenberger G."/>
            <person name="Zhu Y."/>
            <person name="Hemphill L."/>
            <person name="Shang Y."/>
            <person name="Youmans B."/>
            <person name="Ayvaz T."/>
            <person name="Ross M."/>
            <person name="Santibanez J."/>
            <person name="Aqrawi P."/>
            <person name="Gross S."/>
            <person name="Joshi V."/>
            <person name="Fowler G."/>
            <person name="Nazareth L."/>
            <person name="Reid J."/>
            <person name="Worley K."/>
            <person name="Petrosino J."/>
            <person name="Highlander S."/>
            <person name="Gibbs R."/>
        </authorList>
    </citation>
    <scope>NUCLEOTIDE SEQUENCE [LARGE SCALE GENOMIC DNA]</scope>
    <source>
        <strain evidence="1">ATCC 33269</strain>
    </source>
</reference>
<dbReference type="STRING" id="28134.SAMN05444288_0302"/>
<accession>E7RN73</accession>
<keyword evidence="2" id="KW-1185">Reference proteome</keyword>
<dbReference type="EMBL" id="AEPE02000002">
    <property type="protein sequence ID" value="EFZ38204.1"/>
    <property type="molecule type" value="Genomic_DNA"/>
</dbReference>
<sequence length="79" mass="9095">MMDSLSFFDDIIVYLCNTISELLRTDACTKFKITAKERIIIEMILPSNFLNTVFSGTQQQFQLHNHVMIDNSLRGMSGF</sequence>
<gene>
    <name evidence="1" type="ORF">HMPREF0663_10573</name>
</gene>
<name>E7RN73_9BACT</name>
<comment type="caution">
    <text evidence="1">The sequence shown here is derived from an EMBL/GenBank/DDBJ whole genome shotgun (WGS) entry which is preliminary data.</text>
</comment>
<dbReference type="HOGENOM" id="CLU_196780_0_0_10"/>
<organism evidence="1 2">
    <name type="scientific">Hoylesella oralis ATCC 33269</name>
    <dbReference type="NCBI Taxonomy" id="873533"/>
    <lineage>
        <taxon>Bacteria</taxon>
        <taxon>Pseudomonadati</taxon>
        <taxon>Bacteroidota</taxon>
        <taxon>Bacteroidia</taxon>
        <taxon>Bacteroidales</taxon>
        <taxon>Prevotellaceae</taxon>
        <taxon>Hoylesella</taxon>
    </lineage>
</organism>
<evidence type="ECO:0000313" key="2">
    <source>
        <dbReference type="Proteomes" id="UP000005580"/>
    </source>
</evidence>
<evidence type="ECO:0000313" key="1">
    <source>
        <dbReference type="EMBL" id="EFZ38204.1"/>
    </source>
</evidence>